<dbReference type="EMBL" id="JRHA01000007">
    <property type="protein sequence ID" value="PQK16860.1"/>
    <property type="molecule type" value="Genomic_DNA"/>
</dbReference>
<protein>
    <submittedName>
        <fullName evidence="1">Uncharacterized protein</fullName>
    </submittedName>
</protein>
<dbReference type="Proteomes" id="UP000237441">
    <property type="component" value="Unassembled WGS sequence"/>
</dbReference>
<dbReference type="AlphaFoldDB" id="A0A2S7YKZ7"/>
<proteinExistence type="predicted"/>
<organism evidence="1 2">
    <name type="scientific">Beauveria bassiana</name>
    <name type="common">White muscardine disease fungus</name>
    <name type="synonym">Tritirachium shiotae</name>
    <dbReference type="NCBI Taxonomy" id="176275"/>
    <lineage>
        <taxon>Eukaryota</taxon>
        <taxon>Fungi</taxon>
        <taxon>Dikarya</taxon>
        <taxon>Ascomycota</taxon>
        <taxon>Pezizomycotina</taxon>
        <taxon>Sordariomycetes</taxon>
        <taxon>Hypocreomycetidae</taxon>
        <taxon>Hypocreales</taxon>
        <taxon>Cordycipitaceae</taxon>
        <taxon>Beauveria</taxon>
    </lineage>
</organism>
<dbReference type="OrthoDB" id="5152746at2759"/>
<sequence>MSLEPDVESDPFPLLREATQCPDCIGDEQLPAEARRFEYCRPPVLNDHFDEEHLSRRERAEQRGEAIWCDHLKVQAGEIRSRGSFPKSC</sequence>
<evidence type="ECO:0000313" key="2">
    <source>
        <dbReference type="Proteomes" id="UP000237441"/>
    </source>
</evidence>
<evidence type="ECO:0000313" key="1">
    <source>
        <dbReference type="EMBL" id="PQK16860.1"/>
    </source>
</evidence>
<accession>A0A2S7YKZ7</accession>
<gene>
    <name evidence="1" type="ORF">BB8028_0007g00610</name>
</gene>
<reference evidence="1 2" key="1">
    <citation type="submission" date="2016-07" db="EMBL/GenBank/DDBJ databases">
        <title>Comparative genomics of the entomopathogenic fungus Beauveria bassiana.</title>
        <authorList>
            <person name="Valero Jimenez C.A."/>
            <person name="Zwaan B.J."/>
            <person name="Van Kan J.A."/>
            <person name="Takken W."/>
            <person name="Debets A.J."/>
            <person name="Schoustra S.E."/>
            <person name="Koenraadt C.J."/>
        </authorList>
    </citation>
    <scope>NUCLEOTIDE SEQUENCE [LARGE SCALE GENOMIC DNA]</scope>
    <source>
        <strain evidence="1 2">ARSEF 8028</strain>
    </source>
</reference>
<comment type="caution">
    <text evidence="1">The sequence shown here is derived from an EMBL/GenBank/DDBJ whole genome shotgun (WGS) entry which is preliminary data.</text>
</comment>
<name>A0A2S7YKZ7_BEABA</name>